<accession>A0A0V8JDM9</accession>
<dbReference type="Gene3D" id="3.40.630.10">
    <property type="entry name" value="Zn peptidases"/>
    <property type="match status" value="1"/>
</dbReference>
<dbReference type="NCBIfam" id="TIGR01910">
    <property type="entry name" value="DapE-ArgE"/>
    <property type="match status" value="1"/>
</dbReference>
<dbReference type="SUPFAM" id="SSF55031">
    <property type="entry name" value="Bacterial exopeptidase dimerisation domain"/>
    <property type="match status" value="1"/>
</dbReference>
<keyword evidence="5 9" id="KW-0378">Hydrolase</keyword>
<evidence type="ECO:0000259" key="8">
    <source>
        <dbReference type="Pfam" id="PF07687"/>
    </source>
</evidence>
<evidence type="ECO:0000256" key="7">
    <source>
        <dbReference type="ARBA" id="ARBA00023285"/>
    </source>
</evidence>
<dbReference type="OrthoDB" id="9792335at2"/>
<dbReference type="GO" id="GO:0008777">
    <property type="term" value="F:acetylornithine deacetylase activity"/>
    <property type="evidence" value="ECO:0007669"/>
    <property type="project" value="UniProtKB-EC"/>
</dbReference>
<evidence type="ECO:0000256" key="5">
    <source>
        <dbReference type="ARBA" id="ARBA00022801"/>
    </source>
</evidence>
<keyword evidence="10" id="KW-1185">Reference proteome</keyword>
<dbReference type="InterPro" id="IPR036264">
    <property type="entry name" value="Bact_exopeptidase_dim_dom"/>
</dbReference>
<evidence type="ECO:0000313" key="9">
    <source>
        <dbReference type="EMBL" id="KSU85247.1"/>
    </source>
</evidence>
<evidence type="ECO:0000313" key="10">
    <source>
        <dbReference type="Proteomes" id="UP000054099"/>
    </source>
</evidence>
<evidence type="ECO:0000256" key="2">
    <source>
        <dbReference type="ARBA" id="ARBA00001947"/>
    </source>
</evidence>
<keyword evidence="4" id="KW-0479">Metal-binding</keyword>
<name>A0A0V8JDM9_9BACL</name>
<protein>
    <submittedName>
        <fullName evidence="9">Acetylornithine deacetylase</fullName>
        <ecNumber evidence="9">3.5.1.16</ecNumber>
    </submittedName>
</protein>
<comment type="caution">
    <text evidence="9">The sequence shown here is derived from an EMBL/GenBank/DDBJ whole genome shotgun (WGS) entry which is preliminary data.</text>
</comment>
<reference evidence="9 10" key="1">
    <citation type="journal article" date="2014" name="Antonie Van Leeuwenhoek">
        <title>Fictibacillus enclensis sp. nov., isolated from marine sediment.</title>
        <authorList>
            <person name="Dastager S.G."/>
            <person name="Mawlankar R."/>
            <person name="Srinivasan K."/>
            <person name="Tang S.K."/>
            <person name="Lee J.C."/>
            <person name="Ramana V.V."/>
            <person name="Shouche Y.S."/>
        </authorList>
    </citation>
    <scope>NUCLEOTIDE SEQUENCE [LARGE SCALE GENOMIC DNA]</scope>
    <source>
        <strain evidence="9 10">NIO-1003</strain>
    </source>
</reference>
<dbReference type="InterPro" id="IPR050072">
    <property type="entry name" value="Peptidase_M20A"/>
</dbReference>
<gene>
    <name evidence="9" type="ORF">AS030_06980</name>
</gene>
<proteinExistence type="inferred from homology"/>
<keyword evidence="6" id="KW-0862">Zinc</keyword>
<dbReference type="InterPro" id="IPR002933">
    <property type="entry name" value="Peptidase_M20"/>
</dbReference>
<comment type="cofactor">
    <cofactor evidence="1">
        <name>Co(2+)</name>
        <dbReference type="ChEBI" id="CHEBI:48828"/>
    </cofactor>
</comment>
<dbReference type="Proteomes" id="UP000054099">
    <property type="component" value="Unassembled WGS sequence"/>
</dbReference>
<dbReference type="Pfam" id="PF01546">
    <property type="entry name" value="Peptidase_M20"/>
    <property type="match status" value="1"/>
</dbReference>
<dbReference type="EC" id="3.5.1.16" evidence="9"/>
<dbReference type="AlphaFoldDB" id="A0A0V8JDM9"/>
<evidence type="ECO:0000256" key="4">
    <source>
        <dbReference type="ARBA" id="ARBA00022723"/>
    </source>
</evidence>
<dbReference type="EMBL" id="LNQN01000001">
    <property type="protein sequence ID" value="KSU85247.1"/>
    <property type="molecule type" value="Genomic_DNA"/>
</dbReference>
<feature type="domain" description="Peptidase M20 dimerisation" evidence="8">
    <location>
        <begin position="199"/>
        <end position="307"/>
    </location>
</feature>
<keyword evidence="7" id="KW-0170">Cobalt</keyword>
<sequence length="429" mass="47863">MLEEIQKWMMKKKPEAISFLQQMVRKNSEQGNEKEVQLLIAEKLKDIGCEVDLWHPDEEEFFQHPYFCATRTDFSNSPNVAAVIKGTGGGRSVVLNGHVDVVPPGDISQWDNDPYSGAIKDGKLYGRGATDMKGGNLCLLLAMECIKDLKLDLKGDVIFHSVMEEESGGAGTLAAILRGYTADAAIIPEPTNMKIFPSQQGSMWFRIHIFGRSAHGGTRYEGVSALEKAMVVIQEIQRLEKTRNERITDPLYEKIPIPVPINLGKISGGDWPSSVPDCIMIEGRIGVAPDETLEQVRKELEDRMTSIQDDWLTKHPPRVEWFGAQWLPGSIDKEHELMQLLKKRFKDISGAEPVIEASPWGTDGGLLTALGHTPSIVFGPGVTSVAHYPDEYIEMDKIFEAAAMITLTILDWCEVAHQPQQKELLKKEK</sequence>
<evidence type="ECO:0000256" key="3">
    <source>
        <dbReference type="ARBA" id="ARBA00006247"/>
    </source>
</evidence>
<evidence type="ECO:0000256" key="6">
    <source>
        <dbReference type="ARBA" id="ARBA00022833"/>
    </source>
</evidence>
<organism evidence="9 10">
    <name type="scientific">Fictibacillus enclensis</name>
    <dbReference type="NCBI Taxonomy" id="1017270"/>
    <lineage>
        <taxon>Bacteria</taxon>
        <taxon>Bacillati</taxon>
        <taxon>Bacillota</taxon>
        <taxon>Bacilli</taxon>
        <taxon>Bacillales</taxon>
        <taxon>Fictibacillaceae</taxon>
        <taxon>Fictibacillus</taxon>
    </lineage>
</organism>
<comment type="cofactor">
    <cofactor evidence="2">
        <name>Zn(2+)</name>
        <dbReference type="ChEBI" id="CHEBI:29105"/>
    </cofactor>
</comment>
<dbReference type="SUPFAM" id="SSF53187">
    <property type="entry name" value="Zn-dependent exopeptidases"/>
    <property type="match status" value="1"/>
</dbReference>
<dbReference type="InterPro" id="IPR011650">
    <property type="entry name" value="Peptidase_M20_dimer"/>
</dbReference>
<evidence type="ECO:0000256" key="1">
    <source>
        <dbReference type="ARBA" id="ARBA00001941"/>
    </source>
</evidence>
<dbReference type="Gene3D" id="3.30.70.360">
    <property type="match status" value="1"/>
</dbReference>
<dbReference type="NCBIfam" id="NF005373">
    <property type="entry name" value="PRK06915.1"/>
    <property type="match status" value="1"/>
</dbReference>
<dbReference type="GO" id="GO:0046872">
    <property type="term" value="F:metal ion binding"/>
    <property type="evidence" value="ECO:0007669"/>
    <property type="project" value="UniProtKB-KW"/>
</dbReference>
<dbReference type="RefSeq" id="WP_061969848.1">
    <property type="nucleotide sequence ID" value="NZ_FMAV01000001.1"/>
</dbReference>
<dbReference type="InterPro" id="IPR010182">
    <property type="entry name" value="ArgE/DapE"/>
</dbReference>
<dbReference type="PANTHER" id="PTHR43808">
    <property type="entry name" value="ACETYLORNITHINE DEACETYLASE"/>
    <property type="match status" value="1"/>
</dbReference>
<dbReference type="PANTHER" id="PTHR43808:SF25">
    <property type="entry name" value="PEPTIDASE M20 DIMERISATION DOMAIN-CONTAINING PROTEIN"/>
    <property type="match status" value="1"/>
</dbReference>
<dbReference type="Pfam" id="PF07687">
    <property type="entry name" value="M20_dimer"/>
    <property type="match status" value="1"/>
</dbReference>
<comment type="similarity">
    <text evidence="3">Belongs to the peptidase M20A family.</text>
</comment>